<keyword evidence="9" id="KW-0325">Glycoprotein</keyword>
<dbReference type="PANTHER" id="PTHR12199:SF5">
    <property type="entry name" value="MUCIN-2-LIKE ISOFORM X1"/>
    <property type="match status" value="1"/>
</dbReference>
<evidence type="ECO:0000256" key="2">
    <source>
        <dbReference type="ARBA" id="ARBA00004504"/>
    </source>
</evidence>
<evidence type="ECO:0000256" key="5">
    <source>
        <dbReference type="ARBA" id="ARBA00022530"/>
    </source>
</evidence>
<feature type="domain" description="SEA" evidence="13">
    <location>
        <begin position="620"/>
        <end position="732"/>
    </location>
</feature>
<dbReference type="AlphaFoldDB" id="A0A8B9CUI0"/>
<feature type="compositionally biased region" description="Polar residues" evidence="11">
    <location>
        <begin position="128"/>
        <end position="141"/>
    </location>
</feature>
<evidence type="ECO:0000256" key="1">
    <source>
        <dbReference type="ARBA" id="ARBA00004437"/>
    </source>
</evidence>
<keyword evidence="8" id="KW-0677">Repeat</keyword>
<evidence type="ECO:0000256" key="3">
    <source>
        <dbReference type="ARBA" id="ARBA00004593"/>
    </source>
</evidence>
<feature type="region of interest" description="Disordered" evidence="11">
    <location>
        <begin position="72"/>
        <end position="98"/>
    </location>
</feature>
<dbReference type="SMART" id="SM00200">
    <property type="entry name" value="SEA"/>
    <property type="match status" value="2"/>
</dbReference>
<keyword evidence="5" id="KW-0272">Extracellular matrix</keyword>
<feature type="compositionally biased region" description="Low complexity" evidence="11">
    <location>
        <begin position="203"/>
        <end position="212"/>
    </location>
</feature>
<evidence type="ECO:0000256" key="11">
    <source>
        <dbReference type="SAM" id="MobiDB-lite"/>
    </source>
</evidence>
<feature type="domain" description="SEA" evidence="13">
    <location>
        <begin position="412"/>
        <end position="527"/>
    </location>
</feature>
<sequence>MGSPQQSCGVTPSHPAGYMSPMPRSEGDMAPALCPAAGGLRCRAVLLLAVCLSVTALPHGLGSLVAPLPGHLSQRGHGDPRNHPTMEPPASEGTSGCSCGEGNSNRGMGAAGLALGTPTGAVMLGDSSVPTSDLTTSSGFSDIQREAPGAPARSPEGQEQAVSPCHPASGVGEDPAAAHLQPPAGPSLALPSEETSSWAGARPGTAPVPSVPAVTPVGHWSLGTVSASPPSAMSPGVSHPEVMVPSEGLRGPAVTSEEQIDPSPPPSKAHPVPMWTWVPSSSGSAEAGVSSAAPGATKTPHEDGAATGASWPPEPILGSVPPPSSSTLAPRHPPSTTRSPSPSQSHPLASPAPSSWTPAVTPDAHPMSSPSPVASRHPSDVPTATSWVAAGGTLTAEATSRSDPGSVGAQPPVHTLPLSFRLLGIAYTEALSCKASGSYRQLEDEVRLMLGQALSSYETFLQANVLEFRNGSVLVRGEILFRGDAPSSSHLIRTLLTEASRAGDAFSWRLEPRSVSSGGFSLENLDPEKLSISLTALQLGQDGAEPLVSEVIRALSALYPVRNFTISRLRPLRGDLEVTGDVYLDTAVHADVAAVLRALTALTGSSVDLSSLSVQGARLPLRVYPVSFLVTNRRFSERLLDPLAVEHRALARDLGEAVARALKGHRSFLQAVIRGFLPGSLLCHGDVLFQLPAPTSLEVLEALALSVGPDEALAGSNFQVDPYSIAVGEDTLEPPPAPSFPESTVAVMVVCILGIITVPIVLLVCLRTKRGSWSDVAVLWDRRDPEVGTQTLEMENQGFWVASEQVSGLYG</sequence>
<dbReference type="GO" id="GO:0001917">
    <property type="term" value="C:photoreceptor inner segment"/>
    <property type="evidence" value="ECO:0007669"/>
    <property type="project" value="UniProtKB-SubCell"/>
</dbReference>
<feature type="region of interest" description="Disordered" evidence="11">
    <location>
        <begin position="1"/>
        <end position="23"/>
    </location>
</feature>
<keyword evidence="12" id="KW-0812">Transmembrane</keyword>
<dbReference type="GO" id="GO:0033165">
    <property type="term" value="C:interphotoreceptor matrix"/>
    <property type="evidence" value="ECO:0007669"/>
    <property type="project" value="UniProtKB-SubCell"/>
</dbReference>
<dbReference type="PANTHER" id="PTHR12199">
    <property type="entry name" value="INTERPHOTORECEPTOR MATRIX PROTEOGLYCAN"/>
    <property type="match status" value="1"/>
</dbReference>
<evidence type="ECO:0000256" key="6">
    <source>
        <dbReference type="ARBA" id="ARBA00022674"/>
    </source>
</evidence>
<feature type="region of interest" description="Disordered" evidence="11">
    <location>
        <begin position="226"/>
        <end position="384"/>
    </location>
</feature>
<protein>
    <recommendedName>
        <fullName evidence="13">SEA domain-containing protein</fullName>
    </recommendedName>
</protein>
<dbReference type="GO" id="GO:0008201">
    <property type="term" value="F:heparin binding"/>
    <property type="evidence" value="ECO:0007669"/>
    <property type="project" value="UniProtKB-KW"/>
</dbReference>
<dbReference type="InterPro" id="IPR039861">
    <property type="entry name" value="IMPG"/>
</dbReference>
<accession>A0A8B9CUI0</accession>
<evidence type="ECO:0000256" key="12">
    <source>
        <dbReference type="SAM" id="Phobius"/>
    </source>
</evidence>
<feature type="compositionally biased region" description="Low complexity" evidence="11">
    <location>
        <begin position="278"/>
        <end position="296"/>
    </location>
</feature>
<feature type="region of interest" description="Disordered" evidence="11">
    <location>
        <begin position="126"/>
        <end position="212"/>
    </location>
</feature>
<feature type="transmembrane region" description="Helical" evidence="12">
    <location>
        <begin position="745"/>
        <end position="766"/>
    </location>
</feature>
<evidence type="ECO:0000256" key="8">
    <source>
        <dbReference type="ARBA" id="ARBA00022737"/>
    </source>
</evidence>
<evidence type="ECO:0000256" key="7">
    <source>
        <dbReference type="ARBA" id="ARBA00022729"/>
    </source>
</evidence>
<keyword evidence="7" id="KW-0732">Signal</keyword>
<evidence type="ECO:0000313" key="14">
    <source>
        <dbReference type="Ensembl" id="ENSABRP00000024516.1"/>
    </source>
</evidence>
<evidence type="ECO:0000256" key="10">
    <source>
        <dbReference type="ARBA" id="ARBA00023273"/>
    </source>
</evidence>
<comment type="subcellular location">
    <subcellularLocation>
        <location evidence="2">Cell projection</location>
        <location evidence="2">Cilium</location>
        <location evidence="2">Photoreceptor outer segment</location>
    </subcellularLocation>
    <subcellularLocation>
        <location evidence="1">Photoreceptor inner segment</location>
    </subcellularLocation>
    <subcellularLocation>
        <location evidence="3">Secreted</location>
        <location evidence="3">Extracellular space</location>
        <location evidence="3">Extracellular matrix</location>
        <location evidence="3">Interphotoreceptor matrix</location>
    </subcellularLocation>
</comment>
<evidence type="ECO:0000256" key="4">
    <source>
        <dbReference type="ARBA" id="ARBA00022525"/>
    </source>
</evidence>
<feature type="compositionally biased region" description="Low complexity" evidence="11">
    <location>
        <begin position="334"/>
        <end position="347"/>
    </location>
</feature>
<dbReference type="GO" id="GO:0007601">
    <property type="term" value="P:visual perception"/>
    <property type="evidence" value="ECO:0007669"/>
    <property type="project" value="InterPro"/>
</dbReference>
<dbReference type="InterPro" id="IPR000082">
    <property type="entry name" value="SEA_dom"/>
</dbReference>
<organism evidence="14 15">
    <name type="scientific">Anser brachyrhynchus</name>
    <name type="common">Pink-footed goose</name>
    <dbReference type="NCBI Taxonomy" id="132585"/>
    <lineage>
        <taxon>Eukaryota</taxon>
        <taxon>Metazoa</taxon>
        <taxon>Chordata</taxon>
        <taxon>Craniata</taxon>
        <taxon>Vertebrata</taxon>
        <taxon>Euteleostomi</taxon>
        <taxon>Archelosauria</taxon>
        <taxon>Archosauria</taxon>
        <taxon>Dinosauria</taxon>
        <taxon>Saurischia</taxon>
        <taxon>Theropoda</taxon>
        <taxon>Coelurosauria</taxon>
        <taxon>Aves</taxon>
        <taxon>Neognathae</taxon>
        <taxon>Galloanserae</taxon>
        <taxon>Anseriformes</taxon>
        <taxon>Anatidae</taxon>
        <taxon>Anserinae</taxon>
        <taxon>Anser</taxon>
    </lineage>
</organism>
<reference evidence="14" key="1">
    <citation type="submission" date="2025-08" db="UniProtKB">
        <authorList>
            <consortium name="Ensembl"/>
        </authorList>
    </citation>
    <scope>IDENTIFICATION</scope>
</reference>
<evidence type="ECO:0000259" key="13">
    <source>
        <dbReference type="PROSITE" id="PS50024"/>
    </source>
</evidence>
<keyword evidence="15" id="KW-1185">Reference proteome</keyword>
<dbReference type="GO" id="GO:0001750">
    <property type="term" value="C:photoreceptor outer segment"/>
    <property type="evidence" value="ECO:0007669"/>
    <property type="project" value="UniProtKB-SubCell"/>
</dbReference>
<dbReference type="SUPFAM" id="SSF82671">
    <property type="entry name" value="SEA domain"/>
    <property type="match status" value="2"/>
</dbReference>
<dbReference type="Pfam" id="PF01390">
    <property type="entry name" value="SEA"/>
    <property type="match status" value="1"/>
</dbReference>
<keyword evidence="12" id="KW-0472">Membrane</keyword>
<feature type="compositionally biased region" description="Pro residues" evidence="11">
    <location>
        <begin position="312"/>
        <end position="324"/>
    </location>
</feature>
<dbReference type="Ensembl" id="ENSABRT00000034428.1">
    <property type="protein sequence ID" value="ENSABRP00000024516.1"/>
    <property type="gene ID" value="ENSABRG00000020590.1"/>
</dbReference>
<evidence type="ECO:0000313" key="15">
    <source>
        <dbReference type="Proteomes" id="UP000694426"/>
    </source>
</evidence>
<dbReference type="Gene3D" id="3.30.70.960">
    <property type="entry name" value="SEA domain"/>
    <property type="match status" value="1"/>
</dbReference>
<evidence type="ECO:0000256" key="9">
    <source>
        <dbReference type="ARBA" id="ARBA00023180"/>
    </source>
</evidence>
<keyword evidence="10" id="KW-0966">Cell projection</keyword>
<dbReference type="GeneTree" id="ENSGT00530000069184"/>
<dbReference type="InterPro" id="IPR036364">
    <property type="entry name" value="SEA_dom_sf"/>
</dbReference>
<dbReference type="Proteomes" id="UP000694426">
    <property type="component" value="Unplaced"/>
</dbReference>
<reference evidence="14" key="2">
    <citation type="submission" date="2025-09" db="UniProtKB">
        <authorList>
            <consortium name="Ensembl"/>
        </authorList>
    </citation>
    <scope>IDENTIFICATION</scope>
</reference>
<keyword evidence="12" id="KW-1133">Transmembrane helix</keyword>
<keyword evidence="4" id="KW-0964">Secreted</keyword>
<dbReference type="PROSITE" id="PS50024">
    <property type="entry name" value="SEA"/>
    <property type="match status" value="2"/>
</dbReference>
<keyword evidence="6" id="KW-0358">Heparin-binding</keyword>
<proteinExistence type="predicted"/>
<name>A0A8B9CUI0_9AVES</name>
<feature type="compositionally biased region" description="Polar residues" evidence="11">
    <location>
        <begin position="1"/>
        <end position="10"/>
    </location>
</feature>